<dbReference type="GeneID" id="19205550"/>
<dbReference type="KEGG" id="cput:CONPUDRAFT_166468"/>
<comment type="caution">
    <text evidence="2">The sequence shown here is derived from an EMBL/GenBank/DDBJ whole genome shotgun (WGS) entry which is preliminary data.</text>
</comment>
<evidence type="ECO:0000313" key="2">
    <source>
        <dbReference type="EMBL" id="EIW79755.1"/>
    </source>
</evidence>
<keyword evidence="3" id="KW-1185">Reference proteome</keyword>
<evidence type="ECO:0000313" key="3">
    <source>
        <dbReference type="Proteomes" id="UP000053558"/>
    </source>
</evidence>
<dbReference type="OrthoDB" id="2946666at2759"/>
<dbReference type="Proteomes" id="UP000053558">
    <property type="component" value="Unassembled WGS sequence"/>
</dbReference>
<name>A0A5M3MM47_CONPW</name>
<feature type="region of interest" description="Disordered" evidence="1">
    <location>
        <begin position="189"/>
        <end position="228"/>
    </location>
</feature>
<evidence type="ECO:0000256" key="1">
    <source>
        <dbReference type="SAM" id="MobiDB-lite"/>
    </source>
</evidence>
<dbReference type="RefSeq" id="XP_007770106.1">
    <property type="nucleotide sequence ID" value="XM_007771916.1"/>
</dbReference>
<gene>
    <name evidence="2" type="ORF">CONPUDRAFT_166468</name>
</gene>
<protein>
    <submittedName>
        <fullName evidence="2">Uncharacterized protein</fullName>
    </submittedName>
</protein>
<proteinExistence type="predicted"/>
<dbReference type="AlphaFoldDB" id="A0A5M3MM47"/>
<accession>A0A5M3MM47</accession>
<feature type="region of interest" description="Disordered" evidence="1">
    <location>
        <begin position="135"/>
        <end position="166"/>
    </location>
</feature>
<reference evidence="3" key="1">
    <citation type="journal article" date="2012" name="Science">
        <title>The Paleozoic origin of enzymatic lignin decomposition reconstructed from 31 fungal genomes.</title>
        <authorList>
            <person name="Floudas D."/>
            <person name="Binder M."/>
            <person name="Riley R."/>
            <person name="Barry K."/>
            <person name="Blanchette R.A."/>
            <person name="Henrissat B."/>
            <person name="Martinez A.T."/>
            <person name="Otillar R."/>
            <person name="Spatafora J.W."/>
            <person name="Yadav J.S."/>
            <person name="Aerts A."/>
            <person name="Benoit I."/>
            <person name="Boyd A."/>
            <person name="Carlson A."/>
            <person name="Copeland A."/>
            <person name="Coutinho P.M."/>
            <person name="de Vries R.P."/>
            <person name="Ferreira P."/>
            <person name="Findley K."/>
            <person name="Foster B."/>
            <person name="Gaskell J."/>
            <person name="Glotzer D."/>
            <person name="Gorecki P."/>
            <person name="Heitman J."/>
            <person name="Hesse C."/>
            <person name="Hori C."/>
            <person name="Igarashi K."/>
            <person name="Jurgens J.A."/>
            <person name="Kallen N."/>
            <person name="Kersten P."/>
            <person name="Kohler A."/>
            <person name="Kuees U."/>
            <person name="Kumar T.K.A."/>
            <person name="Kuo A."/>
            <person name="LaButti K."/>
            <person name="Larrondo L.F."/>
            <person name="Lindquist E."/>
            <person name="Ling A."/>
            <person name="Lombard V."/>
            <person name="Lucas S."/>
            <person name="Lundell T."/>
            <person name="Martin R."/>
            <person name="McLaughlin D.J."/>
            <person name="Morgenstern I."/>
            <person name="Morin E."/>
            <person name="Murat C."/>
            <person name="Nagy L.G."/>
            <person name="Nolan M."/>
            <person name="Ohm R.A."/>
            <person name="Patyshakuliyeva A."/>
            <person name="Rokas A."/>
            <person name="Ruiz-Duenas F.J."/>
            <person name="Sabat G."/>
            <person name="Salamov A."/>
            <person name="Samejima M."/>
            <person name="Schmutz J."/>
            <person name="Slot J.C."/>
            <person name="St John F."/>
            <person name="Stenlid J."/>
            <person name="Sun H."/>
            <person name="Sun S."/>
            <person name="Syed K."/>
            <person name="Tsang A."/>
            <person name="Wiebenga A."/>
            <person name="Young D."/>
            <person name="Pisabarro A."/>
            <person name="Eastwood D.C."/>
            <person name="Martin F."/>
            <person name="Cullen D."/>
            <person name="Grigoriev I.V."/>
            <person name="Hibbett D.S."/>
        </authorList>
    </citation>
    <scope>NUCLEOTIDE SEQUENCE [LARGE SCALE GENOMIC DNA]</scope>
    <source>
        <strain evidence="3">RWD-64-598 SS2</strain>
    </source>
</reference>
<sequence>MSPTFVPILTLCSGPPAFSSATSFKEDISVYRAVPCYDGPLPPERTIDMQAICDLDPDHKRLFTSSNNIEEIRLALKLRTARRQYDSWLYKSKRCNHAQLESAEVPREIWLYHGEPLKVINEASSSVVTPAETSSVITTSTSTPRPLEFGVSNPQRLKRHRRSPSTVASRFPGIEQLLFPTSKNPRDLSHCNTSDAQSPVFTSQSSTHSLPLEAPFNPSTSETTTSRRPIGPTHILVLFVAGSHDSRPALLQPINDTLFALHVPNLTDLSVLPKYRPDTLPFVFMRVCKLDGWHDLLVWIHTRNQAKLMRSVLPEWIRDLLHPLPRDAVVDDGCTKRRKRKRAILDAATGSLPKLNIPQSVLKLSGTCSRRILRKKLIHVNPSGSVRTVDTIAREISELDEMHEGSTSSLINTMKRLNTLKDNLEEIGYYGRELWVEVGTAWGILLKALTYQAEMKSNGLFEQ</sequence>
<feature type="compositionally biased region" description="Polar residues" evidence="1">
    <location>
        <begin position="190"/>
        <end position="209"/>
    </location>
</feature>
<dbReference type="EMBL" id="JH711580">
    <property type="protein sequence ID" value="EIW79755.1"/>
    <property type="molecule type" value="Genomic_DNA"/>
</dbReference>
<organism evidence="2 3">
    <name type="scientific">Coniophora puteana (strain RWD-64-598)</name>
    <name type="common">Brown rot fungus</name>
    <dbReference type="NCBI Taxonomy" id="741705"/>
    <lineage>
        <taxon>Eukaryota</taxon>
        <taxon>Fungi</taxon>
        <taxon>Dikarya</taxon>
        <taxon>Basidiomycota</taxon>
        <taxon>Agaricomycotina</taxon>
        <taxon>Agaricomycetes</taxon>
        <taxon>Agaricomycetidae</taxon>
        <taxon>Boletales</taxon>
        <taxon>Coniophorineae</taxon>
        <taxon>Coniophoraceae</taxon>
        <taxon>Coniophora</taxon>
    </lineage>
</organism>